<keyword evidence="22" id="KW-1185">Reference proteome</keyword>
<dbReference type="Gene3D" id="3.40.720.10">
    <property type="entry name" value="Alkaline Phosphatase, subunit A"/>
    <property type="match status" value="1"/>
</dbReference>
<feature type="binding site" evidence="15">
    <location>
        <position position="350"/>
    </location>
    <ligand>
        <name>Zn(2+)</name>
        <dbReference type="ChEBI" id="CHEBI:29105"/>
        <label>2</label>
    </ligand>
</feature>
<dbReference type="RefSeq" id="XP_002425354.1">
    <property type="nucleotide sequence ID" value="XM_002425309.1"/>
</dbReference>
<feature type="chain" id="PRO_5011412540" description="Alkaline phosphatase" evidence="19">
    <location>
        <begin position="29"/>
        <end position="550"/>
    </location>
</feature>
<keyword evidence="18" id="KW-1133">Transmembrane helix</keyword>
<comment type="subcellular location">
    <subcellularLocation>
        <location evidence="1">Cell membrane</location>
        <topology evidence="1">Lipid-anchor</topology>
        <topology evidence="1">GPI-anchor</topology>
    </subcellularLocation>
</comment>
<evidence type="ECO:0000313" key="20">
    <source>
        <dbReference type="EMBL" id="EEB12616.1"/>
    </source>
</evidence>
<evidence type="ECO:0000256" key="18">
    <source>
        <dbReference type="SAM" id="Phobius"/>
    </source>
</evidence>
<keyword evidence="19" id="KW-0732">Signal</keyword>
<dbReference type="InterPro" id="IPR018299">
    <property type="entry name" value="Alkaline_phosphatase_AS"/>
</dbReference>
<dbReference type="Proteomes" id="UP000009046">
    <property type="component" value="Unassembled WGS sequence"/>
</dbReference>
<evidence type="ECO:0000313" key="21">
    <source>
        <dbReference type="EnsemblMetazoa" id="PHUM193940-PA"/>
    </source>
</evidence>
<evidence type="ECO:0000256" key="11">
    <source>
        <dbReference type="ARBA" id="ARBA00023136"/>
    </source>
</evidence>
<reference evidence="20" key="1">
    <citation type="submission" date="2007-04" db="EMBL/GenBank/DDBJ databases">
        <title>Annotation of Pediculus humanus corporis strain USDA.</title>
        <authorList>
            <person name="Kirkness E."/>
            <person name="Hannick L."/>
            <person name="Hass B."/>
            <person name="Bruggner R."/>
            <person name="Lawson D."/>
            <person name="Bidwell S."/>
            <person name="Joardar V."/>
            <person name="Caler E."/>
            <person name="Walenz B."/>
            <person name="Inman J."/>
            <person name="Schobel S."/>
            <person name="Galinsky K."/>
            <person name="Amedeo P."/>
            <person name="Strausberg R."/>
        </authorList>
    </citation>
    <scope>NUCLEOTIDE SEQUENCE</scope>
    <source>
        <strain evidence="20">USDA</strain>
    </source>
</reference>
<evidence type="ECO:0000256" key="7">
    <source>
        <dbReference type="ARBA" id="ARBA00022723"/>
    </source>
</evidence>
<keyword evidence="13" id="KW-0449">Lipoprotein</keyword>
<dbReference type="InterPro" id="IPR001952">
    <property type="entry name" value="Alkaline_phosphatase"/>
</dbReference>
<name>E0VGW0_PEDHC</name>
<feature type="binding site" evidence="15">
    <location>
        <position position="470"/>
    </location>
    <ligand>
        <name>Zn(2+)</name>
        <dbReference type="ChEBI" id="CHEBI:29105"/>
        <label>2</label>
    </ligand>
</feature>
<keyword evidence="9 15" id="KW-0862">Zinc</keyword>
<keyword evidence="7 15" id="KW-0479">Metal-binding</keyword>
<organism>
    <name type="scientific">Pediculus humanus subsp. corporis</name>
    <name type="common">Body louse</name>
    <dbReference type="NCBI Taxonomy" id="121224"/>
    <lineage>
        <taxon>Eukaryota</taxon>
        <taxon>Metazoa</taxon>
        <taxon>Ecdysozoa</taxon>
        <taxon>Arthropoda</taxon>
        <taxon>Hexapoda</taxon>
        <taxon>Insecta</taxon>
        <taxon>Pterygota</taxon>
        <taxon>Neoptera</taxon>
        <taxon>Paraneoptera</taxon>
        <taxon>Psocodea</taxon>
        <taxon>Troctomorpha</taxon>
        <taxon>Phthiraptera</taxon>
        <taxon>Anoplura</taxon>
        <taxon>Pediculidae</taxon>
        <taxon>Pediculus</taxon>
    </lineage>
</organism>
<feature type="binding site" evidence="15">
    <location>
        <position position="341"/>
    </location>
    <ligand>
        <name>Mg(2+)</name>
        <dbReference type="ChEBI" id="CHEBI:18420"/>
    </ligand>
</feature>
<dbReference type="GO" id="GO:0046872">
    <property type="term" value="F:metal ion binding"/>
    <property type="evidence" value="ECO:0007669"/>
    <property type="project" value="UniProtKB-KW"/>
</dbReference>
<dbReference type="SUPFAM" id="SSF53649">
    <property type="entry name" value="Alkaline phosphatase-like"/>
    <property type="match status" value="1"/>
</dbReference>
<reference evidence="20" key="2">
    <citation type="submission" date="2007-04" db="EMBL/GenBank/DDBJ databases">
        <title>The genome of the human body louse.</title>
        <authorList>
            <consortium name="The Human Body Louse Genome Consortium"/>
            <person name="Kirkness E."/>
            <person name="Walenz B."/>
            <person name="Hass B."/>
            <person name="Bruggner R."/>
            <person name="Strausberg R."/>
        </authorList>
    </citation>
    <scope>NUCLEOTIDE SEQUENCE</scope>
    <source>
        <strain evidence="20">USDA</strain>
    </source>
</reference>
<keyword evidence="10 15" id="KW-0460">Magnesium</keyword>
<reference evidence="21" key="3">
    <citation type="submission" date="2021-02" db="UniProtKB">
        <authorList>
            <consortium name="EnsemblMetazoa"/>
        </authorList>
    </citation>
    <scope>IDENTIFICATION</scope>
    <source>
        <strain evidence="21">USDA</strain>
    </source>
</reference>
<feature type="binding site" evidence="15">
    <location>
        <position position="388"/>
    </location>
    <ligand>
        <name>Zn(2+)</name>
        <dbReference type="ChEBI" id="CHEBI:29105"/>
        <label>2</label>
    </ligand>
</feature>
<sequence length="550" mass="61019">MNPKTYPLSFFFFFFLLSFILQIGLVISRDNFDEQKTQEYWHRLGENDLMSSLKLVKNEKTAKNVIIFVGDGMGPNTITASRIYRGGETSTLDFETFPNVALIKTYSVDRTVPDSACTATALFGGVKTNAEVTGLDGSVTVKDCLSSLNEDKKVSSIMDWAQDVGKDTGFVTTTRVTHATPSALYSHSANRHWECEATMPQSASHCKDIARQLIEDLPGRNLKVIMGGGRQCLTWNITDKPENPIDQWACKRNDARDLITVWKSDKEKRKSSYQVLTNTKDLSNLNYDKTDYVLGIFSNSHMPYEDARDKSPEGPPSLKDMTSAAIKILKKNKNGFVLAVEGGLIDYAHHRGFARRALGETVMFNDAIAEAVKLTGNDDDTLIIVTSDHSHNLNINGYSYKKNDILGIAMNSKADGVPFTTLTYSTGGIKNYQYEVTANKKIQRKDPTGDDTTAYNYTQQAGIVNDESTHGGVDVPIFATGPMSHLFHGVHEQNYVAHVMAYAAKMGMYKNRPDLPGENSGVGANSIPFTLTTILSIILTTNFLFRYVIF</sequence>
<dbReference type="STRING" id="121224.E0VGW0"/>
<dbReference type="OMA" id="KEQQEWY"/>
<comment type="cofactor">
    <cofactor evidence="15">
        <name>Zn(2+)</name>
        <dbReference type="ChEBI" id="CHEBI:29105"/>
    </cofactor>
    <text evidence="15">Binds 2 Zn(2+) ions.</text>
</comment>
<dbReference type="HOGENOM" id="CLU_008539_4_0_1"/>
<dbReference type="InParanoid" id="E0VGW0"/>
<dbReference type="InterPro" id="IPR017850">
    <property type="entry name" value="Alkaline_phosphatase_core_sf"/>
</dbReference>
<feature type="binding site" evidence="15">
    <location>
        <position position="346"/>
    </location>
    <ligand>
        <name>Zn(2+)</name>
        <dbReference type="ChEBI" id="CHEBI:29105"/>
        <label>2</label>
    </ligand>
</feature>
<dbReference type="PRINTS" id="PR00113">
    <property type="entry name" value="ALKPHPHTASE"/>
</dbReference>
<feature type="transmembrane region" description="Helical" evidence="18">
    <location>
        <begin position="529"/>
        <end position="549"/>
    </location>
</feature>
<evidence type="ECO:0000313" key="22">
    <source>
        <dbReference type="Proteomes" id="UP000009046"/>
    </source>
</evidence>
<accession>E0VGW0</accession>
<protein>
    <recommendedName>
        <fullName evidence="3 17">Alkaline phosphatase</fullName>
        <ecNumber evidence="3 17">3.1.3.1</ecNumber>
    </recommendedName>
</protein>
<comment type="similarity">
    <text evidence="2 16">Belongs to the alkaline phosphatase family.</text>
</comment>
<dbReference type="PANTHER" id="PTHR11596">
    <property type="entry name" value="ALKALINE PHOSPHATASE"/>
    <property type="match status" value="1"/>
</dbReference>
<evidence type="ECO:0000256" key="5">
    <source>
        <dbReference type="ARBA" id="ARBA00022553"/>
    </source>
</evidence>
<feature type="binding site" evidence="15">
    <location>
        <position position="71"/>
    </location>
    <ligand>
        <name>Mg(2+)</name>
        <dbReference type="ChEBI" id="CHEBI:18420"/>
    </ligand>
</feature>
<dbReference type="GO" id="GO:0005886">
    <property type="term" value="C:plasma membrane"/>
    <property type="evidence" value="ECO:0007669"/>
    <property type="project" value="UniProtKB-SubCell"/>
</dbReference>
<keyword evidence="18" id="KW-0812">Transmembrane</keyword>
<evidence type="ECO:0000256" key="1">
    <source>
        <dbReference type="ARBA" id="ARBA00004609"/>
    </source>
</evidence>
<keyword evidence="8 17" id="KW-0378">Hydrolase</keyword>
<dbReference type="Pfam" id="PF00245">
    <property type="entry name" value="Alk_phosphatase"/>
    <property type="match status" value="1"/>
</dbReference>
<feature type="binding site" evidence="15">
    <location>
        <position position="178"/>
    </location>
    <ligand>
        <name>Mg(2+)</name>
        <dbReference type="ChEBI" id="CHEBI:18420"/>
    </ligand>
</feature>
<dbReference type="KEGG" id="phu:Phum_PHUM193940"/>
<keyword evidence="11 18" id="KW-0472">Membrane</keyword>
<gene>
    <name evidence="21" type="primary">8240199</name>
    <name evidence="20" type="ORF">Phum_PHUM193940</name>
</gene>
<dbReference type="FunFam" id="3.40.720.10:FF:000008">
    <property type="entry name" value="Alkaline phosphatase"/>
    <property type="match status" value="1"/>
</dbReference>
<evidence type="ECO:0000256" key="9">
    <source>
        <dbReference type="ARBA" id="ARBA00022833"/>
    </source>
</evidence>
<evidence type="ECO:0000256" key="12">
    <source>
        <dbReference type="ARBA" id="ARBA00023180"/>
    </source>
</evidence>
<dbReference type="GO" id="GO:0098552">
    <property type="term" value="C:side of membrane"/>
    <property type="evidence" value="ECO:0007669"/>
    <property type="project" value="UniProtKB-KW"/>
</dbReference>
<evidence type="ECO:0000256" key="19">
    <source>
        <dbReference type="SAM" id="SignalP"/>
    </source>
</evidence>
<dbReference type="FunCoup" id="E0VGW0">
    <property type="interactions" value="96"/>
</dbReference>
<dbReference type="PROSITE" id="PS00123">
    <property type="entry name" value="ALKALINE_PHOSPHATASE"/>
    <property type="match status" value="1"/>
</dbReference>
<feature type="signal peptide" evidence="19">
    <location>
        <begin position="1"/>
        <end position="28"/>
    </location>
</feature>
<dbReference type="PANTHER" id="PTHR11596:SF5">
    <property type="entry name" value="ALKALINE PHOSPHATASE"/>
    <property type="match status" value="1"/>
</dbReference>
<dbReference type="eggNOG" id="KOG4126">
    <property type="taxonomic scope" value="Eukaryota"/>
</dbReference>
<dbReference type="AlphaFoldDB" id="E0VGW0"/>
<evidence type="ECO:0000256" key="3">
    <source>
        <dbReference type="ARBA" id="ARBA00012647"/>
    </source>
</evidence>
<evidence type="ECO:0000256" key="16">
    <source>
        <dbReference type="RuleBase" id="RU003946"/>
    </source>
</evidence>
<evidence type="ECO:0000256" key="8">
    <source>
        <dbReference type="ARBA" id="ARBA00022801"/>
    </source>
</evidence>
<evidence type="ECO:0000256" key="10">
    <source>
        <dbReference type="ARBA" id="ARBA00022842"/>
    </source>
</evidence>
<keyword evidence="12" id="KW-0325">Glycoprotein</keyword>
<dbReference type="EC" id="3.1.3.1" evidence="3 17"/>
<dbReference type="CDD" id="cd16012">
    <property type="entry name" value="ALP"/>
    <property type="match status" value="1"/>
</dbReference>
<dbReference type="GO" id="GO:0004035">
    <property type="term" value="F:alkaline phosphatase activity"/>
    <property type="evidence" value="ECO:0007669"/>
    <property type="project" value="UniProtKB-EC"/>
</dbReference>
<keyword evidence="5" id="KW-0597">Phosphoprotein</keyword>
<feature type="active site" description="Phosphoserine intermediate" evidence="14">
    <location>
        <position position="115"/>
    </location>
</feature>
<dbReference type="SMART" id="SM00098">
    <property type="entry name" value="alkPPc"/>
    <property type="match status" value="1"/>
</dbReference>
<evidence type="ECO:0000256" key="14">
    <source>
        <dbReference type="PIRSR" id="PIRSR601952-1"/>
    </source>
</evidence>
<dbReference type="VEuPathDB" id="VectorBase:PHUM193940"/>
<evidence type="ECO:0000256" key="17">
    <source>
        <dbReference type="RuleBase" id="RU003947"/>
    </source>
</evidence>
<dbReference type="OrthoDB" id="5818554at2759"/>
<evidence type="ECO:0000256" key="4">
    <source>
        <dbReference type="ARBA" id="ARBA00022475"/>
    </source>
</evidence>
<dbReference type="EMBL" id="AAZO01002251">
    <property type="status" value="NOT_ANNOTATED_CDS"/>
    <property type="molecule type" value="Genomic_DNA"/>
</dbReference>
<evidence type="ECO:0000256" key="15">
    <source>
        <dbReference type="PIRSR" id="PIRSR601952-2"/>
    </source>
</evidence>
<feature type="binding site" evidence="15">
    <location>
        <position position="180"/>
    </location>
    <ligand>
        <name>Mg(2+)</name>
        <dbReference type="ChEBI" id="CHEBI:18420"/>
    </ligand>
</feature>
<dbReference type="CTD" id="8240199"/>
<comment type="catalytic activity">
    <reaction evidence="17">
        <text>a phosphate monoester + H2O = an alcohol + phosphate</text>
        <dbReference type="Rhea" id="RHEA:15017"/>
        <dbReference type="ChEBI" id="CHEBI:15377"/>
        <dbReference type="ChEBI" id="CHEBI:30879"/>
        <dbReference type="ChEBI" id="CHEBI:43474"/>
        <dbReference type="ChEBI" id="CHEBI:67140"/>
        <dbReference type="EC" id="3.1.3.1"/>
    </reaction>
</comment>
<proteinExistence type="inferred from homology"/>
<comment type="cofactor">
    <cofactor evidence="15">
        <name>Mg(2+)</name>
        <dbReference type="ChEBI" id="CHEBI:18420"/>
    </cofactor>
    <text evidence="15">Binds 1 Mg(2+) ion.</text>
</comment>
<keyword evidence="4" id="KW-1003">Cell membrane</keyword>
<evidence type="ECO:0000256" key="2">
    <source>
        <dbReference type="ARBA" id="ARBA00005984"/>
    </source>
</evidence>
<dbReference type="EMBL" id="DS235152">
    <property type="protein sequence ID" value="EEB12616.1"/>
    <property type="molecule type" value="Genomic_DNA"/>
</dbReference>
<evidence type="ECO:0000256" key="6">
    <source>
        <dbReference type="ARBA" id="ARBA00022622"/>
    </source>
</evidence>
<dbReference type="GeneID" id="8240199"/>
<feature type="binding site" evidence="15">
    <location>
        <position position="71"/>
    </location>
    <ligand>
        <name>Zn(2+)</name>
        <dbReference type="ChEBI" id="CHEBI:29105"/>
        <label>2</label>
    </ligand>
</feature>
<evidence type="ECO:0000256" key="13">
    <source>
        <dbReference type="ARBA" id="ARBA00023288"/>
    </source>
</evidence>
<keyword evidence="6" id="KW-0336">GPI-anchor</keyword>
<feature type="binding site" evidence="15">
    <location>
        <position position="389"/>
    </location>
    <ligand>
        <name>Zn(2+)</name>
        <dbReference type="ChEBI" id="CHEBI:29105"/>
        <label>2</label>
    </ligand>
</feature>
<dbReference type="EnsemblMetazoa" id="PHUM193940-RA">
    <property type="protein sequence ID" value="PHUM193940-PA"/>
    <property type="gene ID" value="PHUM193940"/>
</dbReference>